<protein>
    <submittedName>
        <fullName evidence="2">Uncharacterized protein</fullName>
    </submittedName>
</protein>
<accession>A0ABV4HUX6</accession>
<sequence>MARVGEKRGQSHFSEEDAGSIQDLDPKNDSDPFFRSNDVRRLFDSLFPILDSRLFRLFRG</sequence>
<evidence type="ECO:0000256" key="1">
    <source>
        <dbReference type="SAM" id="MobiDB-lite"/>
    </source>
</evidence>
<organism evidence="2 3">
    <name type="scientific">Luteimonas salinilitoris</name>
    <dbReference type="NCBI Taxonomy" id="3237697"/>
    <lineage>
        <taxon>Bacteria</taxon>
        <taxon>Pseudomonadati</taxon>
        <taxon>Pseudomonadota</taxon>
        <taxon>Gammaproteobacteria</taxon>
        <taxon>Lysobacterales</taxon>
        <taxon>Lysobacteraceae</taxon>
        <taxon>Luteimonas</taxon>
    </lineage>
</organism>
<feature type="non-terminal residue" evidence="2">
    <location>
        <position position="60"/>
    </location>
</feature>
<dbReference type="RefSeq" id="WP_370566107.1">
    <property type="nucleotide sequence ID" value="NZ_JBFWIC010000040.1"/>
</dbReference>
<feature type="compositionally biased region" description="Basic and acidic residues" evidence="1">
    <location>
        <begin position="1"/>
        <end position="15"/>
    </location>
</feature>
<dbReference type="Proteomes" id="UP001566331">
    <property type="component" value="Unassembled WGS sequence"/>
</dbReference>
<name>A0ABV4HUX6_9GAMM</name>
<reference evidence="2 3" key="1">
    <citation type="submission" date="2024-07" db="EMBL/GenBank/DDBJ databases">
        <title>Luteimonas salilacus sp. nov., isolated from the shore soil of Salt Lake in Tibet of China.</title>
        <authorList>
            <person name="Zhang X."/>
            <person name="Li A."/>
        </authorList>
    </citation>
    <scope>NUCLEOTIDE SEQUENCE [LARGE SCALE GENOMIC DNA]</scope>
    <source>
        <strain evidence="2 3">B3-2-R+30</strain>
    </source>
</reference>
<comment type="caution">
    <text evidence="2">The sequence shown here is derived from an EMBL/GenBank/DDBJ whole genome shotgun (WGS) entry which is preliminary data.</text>
</comment>
<keyword evidence="3" id="KW-1185">Reference proteome</keyword>
<proteinExistence type="predicted"/>
<evidence type="ECO:0000313" key="3">
    <source>
        <dbReference type="Proteomes" id="UP001566331"/>
    </source>
</evidence>
<gene>
    <name evidence="2" type="ORF">AB6713_18375</name>
</gene>
<feature type="region of interest" description="Disordered" evidence="1">
    <location>
        <begin position="1"/>
        <end position="29"/>
    </location>
</feature>
<dbReference type="EMBL" id="JBFWIC010000040">
    <property type="protein sequence ID" value="MEZ0476563.1"/>
    <property type="molecule type" value="Genomic_DNA"/>
</dbReference>
<evidence type="ECO:0000313" key="2">
    <source>
        <dbReference type="EMBL" id="MEZ0476563.1"/>
    </source>
</evidence>